<accession>A0ABS5PV46</accession>
<name>A0ABS5PV46_9FIRM</name>
<sequence length="206" mass="23103">MEMILKRDTNDLAAYLIDSDIIDYHDQNVKEMAEKLKSRYGQGIALAKGTFEFVRDEIAHSIDVGGKNVTCTASEVLTYREGFCYAKSHLMAALLRYNGFPTGFCYQRLLLDDETAPYLILHGLNAVYLKDLDRWIRLDARGNNANVNAQFSTESEILAFPVRTVVGEADIPVIFHEPDAKVIAKLQSHHSVEALLADLPKKLAVE</sequence>
<evidence type="ECO:0000259" key="1">
    <source>
        <dbReference type="Pfam" id="PF01841"/>
    </source>
</evidence>
<dbReference type="Pfam" id="PF01841">
    <property type="entry name" value="Transglut_core"/>
    <property type="match status" value="1"/>
</dbReference>
<dbReference type="EMBL" id="JAHBCL010000042">
    <property type="protein sequence ID" value="MBS7528496.1"/>
    <property type="molecule type" value="Genomic_DNA"/>
</dbReference>
<dbReference type="Proteomes" id="UP000746471">
    <property type="component" value="Unassembled WGS sequence"/>
</dbReference>
<dbReference type="PANTHER" id="PTHR33490">
    <property type="entry name" value="BLR5614 PROTEIN-RELATED"/>
    <property type="match status" value="1"/>
</dbReference>
<proteinExistence type="predicted"/>
<dbReference type="Gene3D" id="3.10.620.30">
    <property type="match status" value="1"/>
</dbReference>
<gene>
    <name evidence="2" type="ORF">KHM83_17555</name>
</gene>
<feature type="domain" description="Transglutaminase-like" evidence="1">
    <location>
        <begin position="42"/>
        <end position="140"/>
    </location>
</feature>
<comment type="caution">
    <text evidence="2">The sequence shown here is derived from an EMBL/GenBank/DDBJ whole genome shotgun (WGS) entry which is preliminary data.</text>
</comment>
<evidence type="ECO:0000313" key="3">
    <source>
        <dbReference type="Proteomes" id="UP000746471"/>
    </source>
</evidence>
<dbReference type="PANTHER" id="PTHR33490:SF3">
    <property type="entry name" value="CONSERVED INTEGRAL MEMBRANE PROTEIN"/>
    <property type="match status" value="1"/>
</dbReference>
<dbReference type="InterPro" id="IPR038765">
    <property type="entry name" value="Papain-like_cys_pep_sf"/>
</dbReference>
<protein>
    <submittedName>
        <fullName evidence="2">Transglutaminase family protein</fullName>
    </submittedName>
</protein>
<keyword evidence="3" id="KW-1185">Reference proteome</keyword>
<dbReference type="SUPFAM" id="SSF54001">
    <property type="entry name" value="Cysteine proteinases"/>
    <property type="match status" value="1"/>
</dbReference>
<dbReference type="InterPro" id="IPR002931">
    <property type="entry name" value="Transglutaminase-like"/>
</dbReference>
<reference evidence="2 3" key="1">
    <citation type="submission" date="2021-05" db="EMBL/GenBank/DDBJ databases">
        <title>Fusibacter ferrireducens sp. nov., an anaerobic, sulfur- and Fe-reducing bacterium isolated from the mangrove sediment.</title>
        <authorList>
            <person name="Qiu D."/>
        </authorList>
    </citation>
    <scope>NUCLEOTIDE SEQUENCE [LARGE SCALE GENOMIC DNA]</scope>
    <source>
        <strain evidence="2 3">DSM 12116</strain>
    </source>
</reference>
<evidence type="ECO:0000313" key="2">
    <source>
        <dbReference type="EMBL" id="MBS7528496.1"/>
    </source>
</evidence>
<organism evidence="2 3">
    <name type="scientific">Fusibacter paucivorans</name>
    <dbReference type="NCBI Taxonomy" id="76009"/>
    <lineage>
        <taxon>Bacteria</taxon>
        <taxon>Bacillati</taxon>
        <taxon>Bacillota</taxon>
        <taxon>Clostridia</taxon>
        <taxon>Eubacteriales</taxon>
        <taxon>Eubacteriales Family XII. Incertae Sedis</taxon>
        <taxon>Fusibacter</taxon>
    </lineage>
</organism>